<protein>
    <submittedName>
        <fullName evidence="1">Uncharacterized protein</fullName>
    </submittedName>
</protein>
<sequence length="184" mass="21100">MPAHPIEVVRNPNYRPEAPRPIKYYMCQITELFQKAAPEMTQEQTLILSKIQGSISSANHHFAEQAEDQCKQREAEAVESQNSFESDLNARVAELSTALPVFESEENGSLQMIEEGIRLTHQITYKKNMLENTKEFQMGAFANKCKLDLGIEYETRKLKMTQDMEIMELQNELDNLTIDLALKS</sequence>
<evidence type="ECO:0000313" key="1">
    <source>
        <dbReference type="EMBL" id="KAF1752457.1"/>
    </source>
</evidence>
<dbReference type="CTD" id="9839072"/>
<organism evidence="1 2">
    <name type="scientific">Caenorhabditis remanei</name>
    <name type="common">Caenorhabditis vulgaris</name>
    <dbReference type="NCBI Taxonomy" id="31234"/>
    <lineage>
        <taxon>Eukaryota</taxon>
        <taxon>Metazoa</taxon>
        <taxon>Ecdysozoa</taxon>
        <taxon>Nematoda</taxon>
        <taxon>Chromadorea</taxon>
        <taxon>Rhabditida</taxon>
        <taxon>Rhabditina</taxon>
        <taxon>Rhabditomorpha</taxon>
        <taxon>Rhabditoidea</taxon>
        <taxon>Rhabditidae</taxon>
        <taxon>Peloderinae</taxon>
        <taxon>Caenorhabditis</taxon>
    </lineage>
</organism>
<gene>
    <name evidence="1" type="ORF">GCK72_019012</name>
</gene>
<dbReference type="GeneID" id="9839072"/>
<accession>A0A6A5GB74</accession>
<dbReference type="AlphaFoldDB" id="A0A6A5GB74"/>
<reference evidence="1 2" key="1">
    <citation type="submission" date="2019-12" db="EMBL/GenBank/DDBJ databases">
        <title>Chromosome-level assembly of the Caenorhabditis remanei genome.</title>
        <authorList>
            <person name="Teterina A.A."/>
            <person name="Willis J.H."/>
            <person name="Phillips P.C."/>
        </authorList>
    </citation>
    <scope>NUCLEOTIDE SEQUENCE [LARGE SCALE GENOMIC DNA]</scope>
    <source>
        <strain evidence="1 2">PX506</strain>
        <tissue evidence="1">Whole organism</tissue>
    </source>
</reference>
<dbReference type="EMBL" id="WUAV01000005">
    <property type="protein sequence ID" value="KAF1752457.1"/>
    <property type="molecule type" value="Genomic_DNA"/>
</dbReference>
<name>A0A6A5GB74_CAERE</name>
<evidence type="ECO:0000313" key="2">
    <source>
        <dbReference type="Proteomes" id="UP000483820"/>
    </source>
</evidence>
<dbReference type="Proteomes" id="UP000483820">
    <property type="component" value="Chromosome V"/>
</dbReference>
<proteinExistence type="predicted"/>
<dbReference type="KEGG" id="crq:GCK72_019012"/>
<comment type="caution">
    <text evidence="1">The sequence shown here is derived from an EMBL/GenBank/DDBJ whole genome shotgun (WGS) entry which is preliminary data.</text>
</comment>
<dbReference type="RefSeq" id="XP_003115681.2">
    <property type="nucleotide sequence ID" value="XM_003115633.2"/>
</dbReference>